<keyword evidence="3 9" id="KW-0812">Transmembrane</keyword>
<protein>
    <submittedName>
        <fullName evidence="10">Murein biosynthesis integral membrane protein MurJ</fullName>
    </submittedName>
</protein>
<keyword evidence="6 9" id="KW-1133">Transmembrane helix</keyword>
<feature type="transmembrane region" description="Helical" evidence="9">
    <location>
        <begin position="85"/>
        <end position="112"/>
    </location>
</feature>
<dbReference type="PANTHER" id="PTHR47019">
    <property type="entry name" value="LIPID II FLIPPASE MURJ"/>
    <property type="match status" value="1"/>
</dbReference>
<dbReference type="AlphaFoldDB" id="A0A3P3VWW3"/>
<dbReference type="PANTHER" id="PTHR47019:SF1">
    <property type="entry name" value="LIPID II FLIPPASE MURJ"/>
    <property type="match status" value="1"/>
</dbReference>
<feature type="compositionally biased region" description="Basic and acidic residues" evidence="8">
    <location>
        <begin position="603"/>
        <end position="632"/>
    </location>
</feature>
<feature type="transmembrane region" description="Helical" evidence="9">
    <location>
        <begin position="361"/>
        <end position="382"/>
    </location>
</feature>
<evidence type="ECO:0000256" key="6">
    <source>
        <dbReference type="ARBA" id="ARBA00022989"/>
    </source>
</evidence>
<sequence>MANSLGRTSLILASGTMVSRALGFVKAIVLAQTIGLVGSVSADGFANANSLPASIYALIAGGLLNAVLVPQIVRATKQEDGGQRYVNRLITLAIIVLGSITIIITVGAPFIAWLYGMTLSGEQLALVVAFAYWCLPQVFFYGLYAVVSEVLNARKVFAPFAWAPVLNNVIAIVGLMMFGWMFGADPTGERTIAEWSPVMIAVLGGMTTLGVVIQAGVLFLFLPKAGFPYRPDFHFRGTGLSKVGTLASWSLGVLVVVQITGWVETLATNLAFGQAASLAALQNAWMIFMLPHSIITVSLTTTMFTSLSERVADGDRTSVVRQFSEGARTITMFMVFSTVALMVISPAFARIFDSTDRGLEALALLLCGAMLSLLPYSLLYFLQRVFYAFEDTRSAFFLYLGTTPLQLLGIWLATMLLPVETLVLGLVLTQSLATLIRFFILFAVLRKRLGGIDGRELVRAGLRFAIAAVPTALIGLLIVWMLGAYGSGGWARSSILAALITCAAAGVAMLIAYFGLSAALRSPELETFARPLVSRFDKPRGRHSTVTNRHDARTANAEDFAEEFGSLVEETEVDMSSSVGATMSGTPMSELATAASQHTSELPSRRELRQQVAERRREEYLARHRADDEPLI</sequence>
<organism evidence="10 11">
    <name type="scientific">Gulosibacter macacae</name>
    <dbReference type="NCBI Taxonomy" id="2488791"/>
    <lineage>
        <taxon>Bacteria</taxon>
        <taxon>Bacillati</taxon>
        <taxon>Actinomycetota</taxon>
        <taxon>Actinomycetes</taxon>
        <taxon>Micrococcales</taxon>
        <taxon>Microbacteriaceae</taxon>
        <taxon>Gulosibacter</taxon>
    </lineage>
</organism>
<dbReference type="OrthoDB" id="9786339at2"/>
<comment type="subcellular location">
    <subcellularLocation>
        <location evidence="1">Cell membrane</location>
        <topology evidence="1">Multi-pass membrane protein</topology>
    </subcellularLocation>
</comment>
<dbReference type="GO" id="GO:0009252">
    <property type="term" value="P:peptidoglycan biosynthetic process"/>
    <property type="evidence" value="ECO:0007669"/>
    <property type="project" value="UniProtKB-KW"/>
</dbReference>
<accession>A0A3P3VWW3</accession>
<gene>
    <name evidence="10" type="ORF">EG850_07705</name>
</gene>
<feature type="transmembrane region" description="Helical" evidence="9">
    <location>
        <begin position="124"/>
        <end position="144"/>
    </location>
</feature>
<feature type="transmembrane region" description="Helical" evidence="9">
    <location>
        <begin position="156"/>
        <end position="178"/>
    </location>
</feature>
<keyword evidence="7 9" id="KW-0472">Membrane</keyword>
<feature type="transmembrane region" description="Helical" evidence="9">
    <location>
        <begin position="198"/>
        <end position="222"/>
    </location>
</feature>
<evidence type="ECO:0000256" key="1">
    <source>
        <dbReference type="ARBA" id="ARBA00004651"/>
    </source>
</evidence>
<feature type="transmembrane region" description="Helical" evidence="9">
    <location>
        <begin position="21"/>
        <end position="41"/>
    </location>
</feature>
<dbReference type="GO" id="GO:0008360">
    <property type="term" value="P:regulation of cell shape"/>
    <property type="evidence" value="ECO:0007669"/>
    <property type="project" value="UniProtKB-KW"/>
</dbReference>
<proteinExistence type="predicted"/>
<dbReference type="InterPro" id="IPR051050">
    <property type="entry name" value="Lipid_II_flippase_MurJ/MviN"/>
</dbReference>
<feature type="transmembrane region" description="Helical" evidence="9">
    <location>
        <begin position="283"/>
        <end position="308"/>
    </location>
</feature>
<evidence type="ECO:0000313" key="11">
    <source>
        <dbReference type="Proteomes" id="UP000274391"/>
    </source>
</evidence>
<dbReference type="GO" id="GO:0015648">
    <property type="term" value="F:lipid-linked peptidoglycan transporter activity"/>
    <property type="evidence" value="ECO:0007669"/>
    <property type="project" value="TreeGrafter"/>
</dbReference>
<dbReference type="InterPro" id="IPR004268">
    <property type="entry name" value="MurJ"/>
</dbReference>
<feature type="transmembrane region" description="Helical" evidence="9">
    <location>
        <begin position="422"/>
        <end position="444"/>
    </location>
</feature>
<evidence type="ECO:0000256" key="9">
    <source>
        <dbReference type="SAM" id="Phobius"/>
    </source>
</evidence>
<dbReference type="GO" id="GO:0034204">
    <property type="term" value="P:lipid translocation"/>
    <property type="evidence" value="ECO:0007669"/>
    <property type="project" value="TreeGrafter"/>
</dbReference>
<dbReference type="PRINTS" id="PR01806">
    <property type="entry name" value="VIRFACTRMVIN"/>
</dbReference>
<feature type="transmembrane region" description="Helical" evidence="9">
    <location>
        <begin position="329"/>
        <end position="349"/>
    </location>
</feature>
<feature type="transmembrane region" description="Helical" evidence="9">
    <location>
        <begin position="243"/>
        <end position="263"/>
    </location>
</feature>
<evidence type="ECO:0000256" key="7">
    <source>
        <dbReference type="ARBA" id="ARBA00023136"/>
    </source>
</evidence>
<evidence type="ECO:0000256" key="8">
    <source>
        <dbReference type="SAM" id="MobiDB-lite"/>
    </source>
</evidence>
<evidence type="ECO:0000313" key="10">
    <source>
        <dbReference type="EMBL" id="RRJ86528.1"/>
    </source>
</evidence>
<keyword evidence="4" id="KW-0133">Cell shape</keyword>
<dbReference type="Proteomes" id="UP000274391">
    <property type="component" value="Unassembled WGS sequence"/>
</dbReference>
<name>A0A3P3VWW3_9MICO</name>
<evidence type="ECO:0000256" key="2">
    <source>
        <dbReference type="ARBA" id="ARBA00022475"/>
    </source>
</evidence>
<dbReference type="GO" id="GO:0005886">
    <property type="term" value="C:plasma membrane"/>
    <property type="evidence" value="ECO:0007669"/>
    <property type="project" value="UniProtKB-SubCell"/>
</dbReference>
<evidence type="ECO:0000256" key="3">
    <source>
        <dbReference type="ARBA" id="ARBA00022692"/>
    </source>
</evidence>
<feature type="transmembrane region" description="Helical" evidence="9">
    <location>
        <begin position="394"/>
        <end position="416"/>
    </location>
</feature>
<feature type="transmembrane region" description="Helical" evidence="9">
    <location>
        <begin position="53"/>
        <end position="73"/>
    </location>
</feature>
<feature type="transmembrane region" description="Helical" evidence="9">
    <location>
        <begin position="464"/>
        <end position="483"/>
    </location>
</feature>
<dbReference type="RefSeq" id="WP_124972205.1">
    <property type="nucleotide sequence ID" value="NZ_RQVS01000008.1"/>
</dbReference>
<feature type="transmembrane region" description="Helical" evidence="9">
    <location>
        <begin position="495"/>
        <end position="516"/>
    </location>
</feature>
<keyword evidence="2" id="KW-1003">Cell membrane</keyword>
<comment type="caution">
    <text evidence="10">The sequence shown here is derived from an EMBL/GenBank/DDBJ whole genome shotgun (WGS) entry which is preliminary data.</text>
</comment>
<dbReference type="EMBL" id="RQVS01000008">
    <property type="protein sequence ID" value="RRJ86528.1"/>
    <property type="molecule type" value="Genomic_DNA"/>
</dbReference>
<keyword evidence="11" id="KW-1185">Reference proteome</keyword>
<dbReference type="Pfam" id="PF03023">
    <property type="entry name" value="MurJ"/>
    <property type="match status" value="1"/>
</dbReference>
<evidence type="ECO:0000256" key="4">
    <source>
        <dbReference type="ARBA" id="ARBA00022960"/>
    </source>
</evidence>
<feature type="region of interest" description="Disordered" evidence="8">
    <location>
        <begin position="591"/>
        <end position="632"/>
    </location>
</feature>
<evidence type="ECO:0000256" key="5">
    <source>
        <dbReference type="ARBA" id="ARBA00022984"/>
    </source>
</evidence>
<reference evidence="10 11" key="1">
    <citation type="submission" date="2018-11" db="EMBL/GenBank/DDBJ databases">
        <title>YIM 102482-1 draft genome.</title>
        <authorList>
            <person name="Li G."/>
            <person name="Jiang Y."/>
        </authorList>
    </citation>
    <scope>NUCLEOTIDE SEQUENCE [LARGE SCALE GENOMIC DNA]</scope>
    <source>
        <strain evidence="10 11">YIM 102482-1</strain>
    </source>
</reference>
<keyword evidence="5" id="KW-0573">Peptidoglycan synthesis</keyword>